<proteinExistence type="predicted"/>
<dbReference type="SUPFAM" id="SSF53756">
    <property type="entry name" value="UDP-Glycosyltransferase/glycogen phosphorylase"/>
    <property type="match status" value="1"/>
</dbReference>
<name>A0ABR7D3V9_9BACT</name>
<accession>A0ABR7D3V9</accession>
<keyword evidence="2" id="KW-0808">Transferase</keyword>
<protein>
    <submittedName>
        <fullName evidence="3">Glycosyltransferase family 9 protein</fullName>
    </submittedName>
</protein>
<keyword evidence="1" id="KW-0328">Glycosyltransferase</keyword>
<dbReference type="InterPro" id="IPR051199">
    <property type="entry name" value="LPS_LOS_Heptosyltrfase"/>
</dbReference>
<dbReference type="RefSeq" id="WP_186977404.1">
    <property type="nucleotide sequence ID" value="NZ_JACOOH010000007.1"/>
</dbReference>
<dbReference type="Gene3D" id="3.40.50.2000">
    <property type="entry name" value="Glycogen Phosphorylase B"/>
    <property type="match status" value="2"/>
</dbReference>
<organism evidence="3 4">
    <name type="scientific">Butyricimonas hominis</name>
    <dbReference type="NCBI Taxonomy" id="2763032"/>
    <lineage>
        <taxon>Bacteria</taxon>
        <taxon>Pseudomonadati</taxon>
        <taxon>Bacteroidota</taxon>
        <taxon>Bacteroidia</taxon>
        <taxon>Bacteroidales</taxon>
        <taxon>Odoribacteraceae</taxon>
        <taxon>Butyricimonas</taxon>
    </lineage>
</organism>
<dbReference type="InterPro" id="IPR002201">
    <property type="entry name" value="Glyco_trans_9"/>
</dbReference>
<dbReference type="Pfam" id="PF01075">
    <property type="entry name" value="Glyco_transf_9"/>
    <property type="match status" value="1"/>
</dbReference>
<evidence type="ECO:0000313" key="4">
    <source>
        <dbReference type="Proteomes" id="UP000646484"/>
    </source>
</evidence>
<comment type="caution">
    <text evidence="3">The sequence shown here is derived from an EMBL/GenBank/DDBJ whole genome shotgun (WGS) entry which is preliminary data.</text>
</comment>
<dbReference type="EMBL" id="JACOOH010000007">
    <property type="protein sequence ID" value="MBC5622601.1"/>
    <property type="molecule type" value="Genomic_DNA"/>
</dbReference>
<gene>
    <name evidence="3" type="ORF">H8S64_16010</name>
</gene>
<keyword evidence="4" id="KW-1185">Reference proteome</keyword>
<evidence type="ECO:0000256" key="1">
    <source>
        <dbReference type="ARBA" id="ARBA00022676"/>
    </source>
</evidence>
<dbReference type="CDD" id="cd03789">
    <property type="entry name" value="GT9_LPS_heptosyltransferase"/>
    <property type="match status" value="1"/>
</dbReference>
<evidence type="ECO:0000313" key="3">
    <source>
        <dbReference type="EMBL" id="MBC5622601.1"/>
    </source>
</evidence>
<reference evidence="3 4" key="1">
    <citation type="submission" date="2020-08" db="EMBL/GenBank/DDBJ databases">
        <title>Genome public.</title>
        <authorList>
            <person name="Liu C."/>
            <person name="Sun Q."/>
        </authorList>
    </citation>
    <scope>NUCLEOTIDE SEQUENCE [LARGE SCALE GENOMIC DNA]</scope>
    <source>
        <strain evidence="3 4">NSJ-56</strain>
    </source>
</reference>
<sequence length="343" mass="39520">MAKFLIIRFSSIGDIIQCMNVVNGIKNHFPDAEIHWIARKDMGSFLNMDKRIDRVWGFDKKTGLKGLLRMAKELKAEKFDYIYDAHSNIRSNILKAVLLPPFYSLFPRGPHYTLRSKERWKRFLLFKLGINKFDNPFRGIVSYRKPLAKWGITNFESDYSDWCFPEEYKEHFARTFTPKTITLVPSANWEMKRWPVSHWQQVIQLMPEYRFIILAGPTDTFCETIKAIAPERVNNLAGQTSLLESCYLVKQSHLVISGDTGFLHAADLFHTPSIALMGPTAFGFPTGKEAEVMEVNLPCRPCTKDGRGKCKQPVWQKCMVDITPQAVAQKAKAILDFKFQILD</sequence>
<evidence type="ECO:0000256" key="2">
    <source>
        <dbReference type="ARBA" id="ARBA00022679"/>
    </source>
</evidence>
<dbReference type="PANTHER" id="PTHR30160">
    <property type="entry name" value="TETRAACYLDISACCHARIDE 4'-KINASE-RELATED"/>
    <property type="match status" value="1"/>
</dbReference>
<dbReference type="Proteomes" id="UP000646484">
    <property type="component" value="Unassembled WGS sequence"/>
</dbReference>